<feature type="transmembrane region" description="Helical" evidence="2">
    <location>
        <begin position="118"/>
        <end position="139"/>
    </location>
</feature>
<dbReference type="InParanoid" id="A0A078A7I4"/>
<organism evidence="3 4">
    <name type="scientific">Stylonychia lemnae</name>
    <name type="common">Ciliate</name>
    <dbReference type="NCBI Taxonomy" id="5949"/>
    <lineage>
        <taxon>Eukaryota</taxon>
        <taxon>Sar</taxon>
        <taxon>Alveolata</taxon>
        <taxon>Ciliophora</taxon>
        <taxon>Intramacronucleata</taxon>
        <taxon>Spirotrichea</taxon>
        <taxon>Stichotrichia</taxon>
        <taxon>Sporadotrichida</taxon>
        <taxon>Oxytrichidae</taxon>
        <taxon>Stylonychinae</taxon>
        <taxon>Stylonychia</taxon>
    </lineage>
</organism>
<feature type="transmembrane region" description="Helical" evidence="2">
    <location>
        <begin position="79"/>
        <end position="98"/>
    </location>
</feature>
<dbReference type="Proteomes" id="UP000039865">
    <property type="component" value="Unassembled WGS sequence"/>
</dbReference>
<sequence>MFTFTYEWIELYLALSDGIIPPEYFQYADDVNSTICLILSDVLILYFSFEMRVVYLKFKSSSHQEFMKLKEYNQLYRKIGFLVVIVLDILISTTEIIADRIDDSYQNTLSMVLLGVSLASFLTDFILLATVFIYFLFIIRQKIKILDAKGKAPSKKFKFIVAWAFFLFLFQLVNITTDLVIRNLIATIELFQSFLFQSAYNFTFYNIHEYLNDMTLLYLFHVQTQMSLSSTVQKVQSVKLEKDLDTKRIKNILEKTRTPSSSNCLRSSIQSYEVSNHTIDLDEQEEQENQEDEEEKSDPTYKSIHHPIYLAIPGPSLLRDENSTSKSLLDNQNMDESIFVNDNSVLDNDFQRFVNTQISFVDGRIQQQNMNKTKSMISNQQISMQQ</sequence>
<feature type="region of interest" description="Disordered" evidence="1">
    <location>
        <begin position="278"/>
        <end position="302"/>
    </location>
</feature>
<protein>
    <recommendedName>
        <fullName evidence="5">Transmembrane protein</fullName>
    </recommendedName>
</protein>
<accession>A0A078A7I4</accession>
<gene>
    <name evidence="3" type="primary">Contig5015.g5366</name>
    <name evidence="3" type="ORF">STYLEM_5713</name>
</gene>
<feature type="transmembrane region" description="Helical" evidence="2">
    <location>
        <begin position="160"/>
        <end position="181"/>
    </location>
</feature>
<reference evidence="3 4" key="1">
    <citation type="submission" date="2014-06" db="EMBL/GenBank/DDBJ databases">
        <authorList>
            <person name="Swart Estienne"/>
        </authorList>
    </citation>
    <scope>NUCLEOTIDE SEQUENCE [LARGE SCALE GENOMIC DNA]</scope>
    <source>
        <strain evidence="3 4">130c</strain>
    </source>
</reference>
<evidence type="ECO:0000313" key="4">
    <source>
        <dbReference type="Proteomes" id="UP000039865"/>
    </source>
</evidence>
<evidence type="ECO:0000313" key="3">
    <source>
        <dbReference type="EMBL" id="CDW76751.1"/>
    </source>
</evidence>
<name>A0A078A7I4_STYLE</name>
<proteinExistence type="predicted"/>
<dbReference type="AlphaFoldDB" id="A0A078A7I4"/>
<evidence type="ECO:0008006" key="5">
    <source>
        <dbReference type="Google" id="ProtNLM"/>
    </source>
</evidence>
<keyword evidence="2" id="KW-0812">Transmembrane</keyword>
<keyword evidence="2" id="KW-0472">Membrane</keyword>
<dbReference type="EMBL" id="CCKQ01005511">
    <property type="protein sequence ID" value="CDW76751.1"/>
    <property type="molecule type" value="Genomic_DNA"/>
</dbReference>
<feature type="compositionally biased region" description="Acidic residues" evidence="1">
    <location>
        <begin position="281"/>
        <end position="296"/>
    </location>
</feature>
<evidence type="ECO:0000256" key="1">
    <source>
        <dbReference type="SAM" id="MobiDB-lite"/>
    </source>
</evidence>
<keyword evidence="4" id="KW-1185">Reference proteome</keyword>
<keyword evidence="2" id="KW-1133">Transmembrane helix</keyword>
<feature type="transmembrane region" description="Helical" evidence="2">
    <location>
        <begin position="31"/>
        <end position="58"/>
    </location>
</feature>
<evidence type="ECO:0000256" key="2">
    <source>
        <dbReference type="SAM" id="Phobius"/>
    </source>
</evidence>